<gene>
    <name evidence="1" type="ORF">BVC80_6883g3</name>
    <name evidence="3" type="ORF">BVC80_7527g2</name>
    <name evidence="2" type="ORF">BVC80_8031g1</name>
</gene>
<comment type="caution">
    <text evidence="2">The sequence shown here is derived from an EMBL/GenBank/DDBJ whole genome shotgun (WGS) entry which is preliminary data.</text>
</comment>
<name>A0A200R108_MACCD</name>
<evidence type="ECO:0000313" key="4">
    <source>
        <dbReference type="Proteomes" id="UP000195402"/>
    </source>
</evidence>
<dbReference type="Proteomes" id="UP000195402">
    <property type="component" value="Unassembled WGS sequence"/>
</dbReference>
<reference evidence="2 4" key="1">
    <citation type="journal article" date="2017" name="Mol. Plant">
        <title>The Genome of Medicinal Plant Macleaya cordata Provides New Insights into Benzylisoquinoline Alkaloids Metabolism.</title>
        <authorList>
            <person name="Liu X."/>
            <person name="Liu Y."/>
            <person name="Huang P."/>
            <person name="Ma Y."/>
            <person name="Qing Z."/>
            <person name="Tang Q."/>
            <person name="Cao H."/>
            <person name="Cheng P."/>
            <person name="Zheng Y."/>
            <person name="Yuan Z."/>
            <person name="Zhou Y."/>
            <person name="Liu J."/>
            <person name="Tang Z."/>
            <person name="Zhuo Y."/>
            <person name="Zhang Y."/>
            <person name="Yu L."/>
            <person name="Huang J."/>
            <person name="Yang P."/>
            <person name="Peng Q."/>
            <person name="Zhang J."/>
            <person name="Jiang W."/>
            <person name="Zhang Z."/>
            <person name="Lin K."/>
            <person name="Ro D.K."/>
            <person name="Chen X."/>
            <person name="Xiong X."/>
            <person name="Shang Y."/>
            <person name="Huang S."/>
            <person name="Zeng J."/>
        </authorList>
    </citation>
    <scope>NUCLEOTIDE SEQUENCE [LARGE SCALE GENOMIC DNA]</scope>
    <source>
        <strain evidence="2">BLH2017</strain>
        <strain evidence="4">cv. BLH2017</strain>
        <tissue evidence="2">Root</tissue>
    </source>
</reference>
<sequence>MHYYSFLPSSSSSSSSSSSVKLFTTLSLPTPFLLPLLTLSSPLYISPYFFSRSVSVPPPHRHRQICWPRF</sequence>
<dbReference type="EMBL" id="MVGT01003807">
    <property type="protein sequence ID" value="OVA03176.1"/>
    <property type="molecule type" value="Genomic_DNA"/>
</dbReference>
<dbReference type="EMBL" id="MVGT01000562">
    <property type="protein sequence ID" value="OVA16361.1"/>
    <property type="molecule type" value="Genomic_DNA"/>
</dbReference>
<evidence type="ECO:0000313" key="3">
    <source>
        <dbReference type="EMBL" id="OVA19103.1"/>
    </source>
</evidence>
<accession>A0A200R108</accession>
<keyword evidence="4" id="KW-1185">Reference proteome</keyword>
<dbReference type="EMBL" id="MVGT01000268">
    <property type="protein sequence ID" value="OVA19103.1"/>
    <property type="molecule type" value="Genomic_DNA"/>
</dbReference>
<proteinExistence type="predicted"/>
<organism evidence="2 4">
    <name type="scientific">Macleaya cordata</name>
    <name type="common">Five-seeded plume-poppy</name>
    <name type="synonym">Bocconia cordata</name>
    <dbReference type="NCBI Taxonomy" id="56857"/>
    <lineage>
        <taxon>Eukaryota</taxon>
        <taxon>Viridiplantae</taxon>
        <taxon>Streptophyta</taxon>
        <taxon>Embryophyta</taxon>
        <taxon>Tracheophyta</taxon>
        <taxon>Spermatophyta</taxon>
        <taxon>Magnoliopsida</taxon>
        <taxon>Ranunculales</taxon>
        <taxon>Papaveraceae</taxon>
        <taxon>Papaveroideae</taxon>
        <taxon>Macleaya</taxon>
    </lineage>
</organism>
<evidence type="ECO:0000313" key="1">
    <source>
        <dbReference type="EMBL" id="OVA03176.1"/>
    </source>
</evidence>
<dbReference type="AlphaFoldDB" id="A0A200R108"/>
<evidence type="ECO:0000313" key="2">
    <source>
        <dbReference type="EMBL" id="OVA16361.1"/>
    </source>
</evidence>
<protein>
    <submittedName>
        <fullName evidence="2">Uncharacterized protein</fullName>
    </submittedName>
</protein>